<dbReference type="Pfam" id="PF01300">
    <property type="entry name" value="Sua5_yciO_yrdC"/>
    <property type="match status" value="1"/>
</dbReference>
<feature type="binding site" evidence="14">
    <location>
        <position position="236"/>
    </location>
    <ligand>
        <name>ATP</name>
        <dbReference type="ChEBI" id="CHEBI:30616"/>
    </ligand>
</feature>
<evidence type="ECO:0000256" key="9">
    <source>
        <dbReference type="ARBA" id="ARBA00022741"/>
    </source>
</evidence>
<keyword evidence="5 13" id="KW-0963">Cytoplasm</keyword>
<evidence type="ECO:0000256" key="8">
    <source>
        <dbReference type="ARBA" id="ARBA00022695"/>
    </source>
</evidence>
<dbReference type="PANTHER" id="PTHR17490:SF16">
    <property type="entry name" value="THREONYLCARBAMOYL-AMP SYNTHASE"/>
    <property type="match status" value="1"/>
</dbReference>
<feature type="binding site" evidence="14">
    <location>
        <position position="143"/>
    </location>
    <ligand>
        <name>ATP</name>
        <dbReference type="ChEBI" id="CHEBI:30616"/>
    </ligand>
</feature>
<name>A0A841GJC3_9BACT</name>
<feature type="binding site" evidence="14">
    <location>
        <position position="37"/>
    </location>
    <ligand>
        <name>L-threonine</name>
        <dbReference type="ChEBI" id="CHEBI:57926"/>
    </ligand>
</feature>
<comment type="similarity">
    <text evidence="2 13">Belongs to the SUA5 family.</text>
</comment>
<keyword evidence="17" id="KW-1185">Reference proteome</keyword>
<feature type="binding site" evidence="14">
    <location>
        <position position="60"/>
    </location>
    <ligand>
        <name>ATP</name>
        <dbReference type="ChEBI" id="CHEBI:30616"/>
    </ligand>
</feature>
<feature type="binding site" evidence="14">
    <location>
        <position position="181"/>
    </location>
    <ligand>
        <name>L-threonine</name>
        <dbReference type="ChEBI" id="CHEBI:57926"/>
    </ligand>
</feature>
<protein>
    <recommendedName>
        <fullName evidence="4 13">Threonylcarbamoyl-AMP synthase</fullName>
        <shortName evidence="13">TC-AMP synthase</shortName>
        <ecNumber evidence="3 13">2.7.7.87</ecNumber>
    </recommendedName>
    <alternativeName>
        <fullName evidence="11 13">L-threonylcarbamoyladenylate synthase</fullName>
    </alternativeName>
</protein>
<dbReference type="PIRSF" id="PIRSF004930">
    <property type="entry name" value="Tln_factor_SUA5"/>
    <property type="match status" value="1"/>
</dbReference>
<evidence type="ECO:0000256" key="12">
    <source>
        <dbReference type="ARBA" id="ARBA00048366"/>
    </source>
</evidence>
<dbReference type="GO" id="GO:0061710">
    <property type="term" value="F:L-threonylcarbamoyladenylate synthase"/>
    <property type="evidence" value="ECO:0007669"/>
    <property type="project" value="UniProtKB-EC"/>
</dbReference>
<feature type="binding site" evidence="14">
    <location>
        <position position="195"/>
    </location>
    <ligand>
        <name>ATP</name>
        <dbReference type="ChEBI" id="CHEBI:30616"/>
    </ligand>
</feature>
<evidence type="ECO:0000256" key="1">
    <source>
        <dbReference type="ARBA" id="ARBA00004496"/>
    </source>
</evidence>
<keyword evidence="6 13" id="KW-0808">Transferase</keyword>
<evidence type="ECO:0000256" key="2">
    <source>
        <dbReference type="ARBA" id="ARBA00007663"/>
    </source>
</evidence>
<feature type="binding site" evidence="14">
    <location>
        <position position="151"/>
    </location>
    <ligand>
        <name>ATP</name>
        <dbReference type="ChEBI" id="CHEBI:30616"/>
    </ligand>
</feature>
<comment type="subcellular location">
    <subcellularLocation>
        <location evidence="1 13">Cytoplasm</location>
    </subcellularLocation>
</comment>
<evidence type="ECO:0000256" key="4">
    <source>
        <dbReference type="ARBA" id="ARBA00015492"/>
    </source>
</evidence>
<dbReference type="InterPro" id="IPR038385">
    <property type="entry name" value="Sua5/YwlC_C"/>
</dbReference>
<dbReference type="Pfam" id="PF03481">
    <property type="entry name" value="Sua5_C"/>
    <property type="match status" value="1"/>
</dbReference>
<dbReference type="EMBL" id="JACHEX010000002">
    <property type="protein sequence ID" value="MBB6062467.1"/>
    <property type="molecule type" value="Genomic_DNA"/>
</dbReference>
<comment type="function">
    <text evidence="13">Required for the formation of a threonylcarbamoyl group on adenosine at position 37 (t(6)A37) in tRNAs that read codons beginning with adenine.</text>
</comment>
<feature type="binding site" evidence="14">
    <location>
        <position position="69"/>
    </location>
    <ligand>
        <name>L-threonine</name>
        <dbReference type="ChEBI" id="CHEBI:57926"/>
    </ligand>
</feature>
<feature type="domain" description="YrdC-like" evidence="15">
    <location>
        <begin position="15"/>
        <end position="199"/>
    </location>
</feature>
<accession>A0A841GJC3</accession>
<evidence type="ECO:0000256" key="5">
    <source>
        <dbReference type="ARBA" id="ARBA00022490"/>
    </source>
</evidence>
<dbReference type="Proteomes" id="UP000555828">
    <property type="component" value="Unassembled WGS sequence"/>
</dbReference>
<dbReference type="Gene3D" id="3.40.50.11030">
    <property type="entry name" value="Threonylcarbamoyl-AMP synthase, C-terminal domain"/>
    <property type="match status" value="1"/>
</dbReference>
<dbReference type="InterPro" id="IPR005145">
    <property type="entry name" value="Sua5_C"/>
</dbReference>
<feature type="binding site" evidence="14">
    <location>
        <position position="64"/>
    </location>
    <ligand>
        <name>ATP</name>
        <dbReference type="ChEBI" id="CHEBI:30616"/>
    </ligand>
</feature>
<dbReference type="InterPro" id="IPR050156">
    <property type="entry name" value="TC-AMP_synthase_SUA5"/>
</dbReference>
<dbReference type="GO" id="GO:0005737">
    <property type="term" value="C:cytoplasm"/>
    <property type="evidence" value="ECO:0007669"/>
    <property type="project" value="UniProtKB-SubCell"/>
</dbReference>
<feature type="binding site" evidence="14">
    <location>
        <position position="118"/>
    </location>
    <ligand>
        <name>ATP</name>
        <dbReference type="ChEBI" id="CHEBI:30616"/>
    </ligand>
</feature>
<dbReference type="PANTHER" id="PTHR17490">
    <property type="entry name" value="SUA5"/>
    <property type="match status" value="1"/>
</dbReference>
<evidence type="ECO:0000313" key="16">
    <source>
        <dbReference type="EMBL" id="MBB6062467.1"/>
    </source>
</evidence>
<proteinExistence type="inferred from homology"/>
<evidence type="ECO:0000256" key="13">
    <source>
        <dbReference type="PIRNR" id="PIRNR004930"/>
    </source>
</evidence>
<evidence type="ECO:0000313" key="17">
    <source>
        <dbReference type="Proteomes" id="UP000555828"/>
    </source>
</evidence>
<evidence type="ECO:0000256" key="11">
    <source>
        <dbReference type="ARBA" id="ARBA00029774"/>
    </source>
</evidence>
<reference evidence="16 17" key="1">
    <citation type="submission" date="2020-08" db="EMBL/GenBank/DDBJ databases">
        <title>Genomic Encyclopedia of Type Strains, Phase IV (KMG-IV): sequencing the most valuable type-strain genomes for metagenomic binning, comparative biology and taxonomic classification.</title>
        <authorList>
            <person name="Goeker M."/>
        </authorList>
    </citation>
    <scope>NUCLEOTIDE SEQUENCE [LARGE SCALE GENOMIC DNA]</scope>
    <source>
        <strain evidence="16 17">DSM 13481</strain>
    </source>
</reference>
<dbReference type="InterPro" id="IPR017945">
    <property type="entry name" value="DHBP_synth_RibB-like_a/b_dom"/>
</dbReference>
<comment type="catalytic activity">
    <reaction evidence="12 13">
        <text>L-threonine + hydrogencarbonate + ATP = L-threonylcarbamoyladenylate + diphosphate + H2O</text>
        <dbReference type="Rhea" id="RHEA:36407"/>
        <dbReference type="ChEBI" id="CHEBI:15377"/>
        <dbReference type="ChEBI" id="CHEBI:17544"/>
        <dbReference type="ChEBI" id="CHEBI:30616"/>
        <dbReference type="ChEBI" id="CHEBI:33019"/>
        <dbReference type="ChEBI" id="CHEBI:57926"/>
        <dbReference type="ChEBI" id="CHEBI:73682"/>
        <dbReference type="EC" id="2.7.7.87"/>
    </reaction>
</comment>
<dbReference type="FunFam" id="3.90.870.10:FF:000009">
    <property type="entry name" value="Threonylcarbamoyl-AMP synthase, putative"/>
    <property type="match status" value="1"/>
</dbReference>
<sequence>MKTKILKIDPLDFNEKDLIEACNVIKSGGLVAFPTETVYGLGASAFKEKAVDNIFKVKGRAKDNPLIVHVDSFEKLLEIAEVDEKYFEAINKLTPGPVTFVLKQKVNLPKNVTAGLKTVGVRIPAHPVARKLCKCAGPIAAPSANLSGKPSPTDSQAVIEDLFGKIDFIIDAGSSEFGLESTIIDLTSEIPIILRPGPITIEQLESIFGKVEIPQFVIDASSVDNPKAPGMKYRHYAPEKPVYRYNKVQREKVIKKAISENGVFICPEEHKKFYPDNRIMILGKLSEPYSIAQNLFKVLREFDRSNFNVAFIETFEEKGILLSVMNRLKKASVEVEL</sequence>
<evidence type="ECO:0000256" key="3">
    <source>
        <dbReference type="ARBA" id="ARBA00012584"/>
    </source>
</evidence>
<keyword evidence="7 13" id="KW-0819">tRNA processing</keyword>
<dbReference type="GO" id="GO:0008033">
    <property type="term" value="P:tRNA processing"/>
    <property type="evidence" value="ECO:0007669"/>
    <property type="project" value="UniProtKB-KW"/>
</dbReference>
<evidence type="ECO:0000256" key="14">
    <source>
        <dbReference type="PIRSR" id="PIRSR004930-1"/>
    </source>
</evidence>
<keyword evidence="10 13" id="KW-0067">ATP-binding</keyword>
<keyword evidence="8 13" id="KW-0548">Nucleotidyltransferase</keyword>
<dbReference type="SUPFAM" id="SSF55821">
    <property type="entry name" value="YrdC/RibB"/>
    <property type="match status" value="1"/>
</dbReference>
<dbReference type="InterPro" id="IPR010923">
    <property type="entry name" value="T(6)A37_SUA5"/>
</dbReference>
<dbReference type="Gene3D" id="3.90.870.10">
    <property type="entry name" value="DHBP synthase"/>
    <property type="match status" value="1"/>
</dbReference>
<dbReference type="GO" id="GO:0003725">
    <property type="term" value="F:double-stranded RNA binding"/>
    <property type="evidence" value="ECO:0007669"/>
    <property type="project" value="UniProtKB-UniRule"/>
</dbReference>
<evidence type="ECO:0000259" key="15">
    <source>
        <dbReference type="PROSITE" id="PS51163"/>
    </source>
</evidence>
<organism evidence="16 17">
    <name type="scientific">Thermosipho japonicus</name>
    <dbReference type="NCBI Taxonomy" id="90323"/>
    <lineage>
        <taxon>Bacteria</taxon>
        <taxon>Thermotogati</taxon>
        <taxon>Thermotogota</taxon>
        <taxon>Thermotogae</taxon>
        <taxon>Thermotogales</taxon>
        <taxon>Fervidobacteriaceae</taxon>
        <taxon>Thermosipho</taxon>
    </lineage>
</organism>
<dbReference type="GO" id="GO:0000049">
    <property type="term" value="F:tRNA binding"/>
    <property type="evidence" value="ECO:0007669"/>
    <property type="project" value="TreeGrafter"/>
</dbReference>
<evidence type="ECO:0000256" key="6">
    <source>
        <dbReference type="ARBA" id="ARBA00022679"/>
    </source>
</evidence>
<keyword evidence="9 13" id="KW-0547">Nucleotide-binding</keyword>
<evidence type="ECO:0000256" key="10">
    <source>
        <dbReference type="ARBA" id="ARBA00022840"/>
    </source>
</evidence>
<dbReference type="GO" id="GO:0005524">
    <property type="term" value="F:ATP binding"/>
    <property type="evidence" value="ECO:0007669"/>
    <property type="project" value="UniProtKB-UniRule"/>
</dbReference>
<dbReference type="RefSeq" id="WP_184619144.1">
    <property type="nucleotide sequence ID" value="NZ_JACHEX010000002.1"/>
</dbReference>
<dbReference type="PROSITE" id="PS51163">
    <property type="entry name" value="YRDC"/>
    <property type="match status" value="1"/>
</dbReference>
<dbReference type="AlphaFoldDB" id="A0A841GJC3"/>
<dbReference type="EC" id="2.7.7.87" evidence="3 13"/>
<dbReference type="NCBIfam" id="TIGR00057">
    <property type="entry name" value="L-threonylcarbamoyladenylate synthase"/>
    <property type="match status" value="1"/>
</dbReference>
<evidence type="ECO:0000256" key="7">
    <source>
        <dbReference type="ARBA" id="ARBA00022694"/>
    </source>
</evidence>
<feature type="binding site" evidence="14">
    <location>
        <position position="122"/>
    </location>
    <ligand>
        <name>L-threonine</name>
        <dbReference type="ChEBI" id="CHEBI:57926"/>
    </ligand>
</feature>
<comment type="caution">
    <text evidence="16">The sequence shown here is derived from an EMBL/GenBank/DDBJ whole genome shotgun (WGS) entry which is preliminary data.</text>
</comment>
<feature type="binding site" evidence="14">
    <location>
        <position position="141"/>
    </location>
    <ligand>
        <name>L-threonine</name>
        <dbReference type="ChEBI" id="CHEBI:57926"/>
    </ligand>
</feature>
<gene>
    <name evidence="16" type="ORF">HNP65_000905</name>
</gene>
<dbReference type="InterPro" id="IPR006070">
    <property type="entry name" value="Sua5-like_dom"/>
</dbReference>
<dbReference type="GO" id="GO:0006450">
    <property type="term" value="P:regulation of translational fidelity"/>
    <property type="evidence" value="ECO:0007669"/>
    <property type="project" value="TreeGrafter"/>
</dbReference>